<comment type="subcellular location">
    <subcellularLocation>
        <location evidence="1">Membrane</location>
        <topology evidence="1">Multi-pass membrane protein</topology>
    </subcellularLocation>
</comment>
<keyword evidence="6 11" id="KW-0812">Transmembrane</keyword>
<keyword evidence="2" id="KW-0813">Transport</keyword>
<gene>
    <name evidence="12" type="ORF">WKI71_13895</name>
</gene>
<dbReference type="Proteomes" id="UP001376459">
    <property type="component" value="Unassembled WGS sequence"/>
</dbReference>
<proteinExistence type="predicted"/>
<dbReference type="PANTHER" id="PTHR37468">
    <property type="entry name" value="SULFATE TRANSPORTER CYSZ"/>
    <property type="match status" value="1"/>
</dbReference>
<feature type="transmembrane region" description="Helical" evidence="11">
    <location>
        <begin position="208"/>
        <end position="241"/>
    </location>
</feature>
<feature type="transmembrane region" description="Helical" evidence="11">
    <location>
        <begin position="169"/>
        <end position="188"/>
    </location>
</feature>
<keyword evidence="5" id="KW-0028">Amino-acid biosynthesis</keyword>
<evidence type="ECO:0000256" key="8">
    <source>
        <dbReference type="ARBA" id="ARBA00023032"/>
    </source>
</evidence>
<evidence type="ECO:0000256" key="3">
    <source>
        <dbReference type="ARBA" id="ARBA00022475"/>
    </source>
</evidence>
<feature type="transmembrane region" description="Helical" evidence="11">
    <location>
        <begin position="25"/>
        <end position="50"/>
    </location>
</feature>
<dbReference type="Pfam" id="PF07264">
    <property type="entry name" value="EI24"/>
    <property type="match status" value="1"/>
</dbReference>
<dbReference type="InterPro" id="IPR050480">
    <property type="entry name" value="CysZ-like"/>
</dbReference>
<organism evidence="12 13">
    <name type="scientific">Streptomyces machairae</name>
    <dbReference type="NCBI Taxonomy" id="3134109"/>
    <lineage>
        <taxon>Bacteria</taxon>
        <taxon>Bacillati</taxon>
        <taxon>Actinomycetota</taxon>
        <taxon>Actinomycetes</taxon>
        <taxon>Kitasatosporales</taxon>
        <taxon>Streptomycetaceae</taxon>
        <taxon>Streptomyces</taxon>
    </lineage>
</organism>
<keyword evidence="9 11" id="KW-0472">Membrane</keyword>
<keyword evidence="4" id="KW-0997">Cell inner membrane</keyword>
<keyword evidence="7 11" id="KW-1133">Transmembrane helix</keyword>
<evidence type="ECO:0000256" key="2">
    <source>
        <dbReference type="ARBA" id="ARBA00022448"/>
    </source>
</evidence>
<reference evidence="12 13" key="1">
    <citation type="submission" date="2024-03" db="EMBL/GenBank/DDBJ databases">
        <title>Novel Streptomyces species of biotechnological and ecological value are a feature of Machair soil.</title>
        <authorList>
            <person name="Prole J.R."/>
            <person name="Goodfellow M."/>
            <person name="Allenby N."/>
            <person name="Ward A.C."/>
        </authorList>
    </citation>
    <scope>NUCLEOTIDE SEQUENCE [LARGE SCALE GENOMIC DNA]</scope>
    <source>
        <strain evidence="12 13">MS1.AVA.1</strain>
    </source>
</reference>
<feature type="compositionally biased region" description="Pro residues" evidence="10">
    <location>
        <begin position="305"/>
        <end position="322"/>
    </location>
</feature>
<keyword evidence="8" id="KW-0764">Sulfate transport</keyword>
<evidence type="ECO:0000256" key="11">
    <source>
        <dbReference type="SAM" id="Phobius"/>
    </source>
</evidence>
<keyword evidence="13" id="KW-1185">Reference proteome</keyword>
<evidence type="ECO:0000256" key="7">
    <source>
        <dbReference type="ARBA" id="ARBA00022989"/>
    </source>
</evidence>
<comment type="caution">
    <text evidence="12">The sequence shown here is derived from an EMBL/GenBank/DDBJ whole genome shotgun (WGS) entry which is preliminary data.</text>
</comment>
<feature type="region of interest" description="Disordered" evidence="10">
    <location>
        <begin position="246"/>
        <end position="322"/>
    </location>
</feature>
<evidence type="ECO:0000256" key="10">
    <source>
        <dbReference type="SAM" id="MobiDB-lite"/>
    </source>
</evidence>
<dbReference type="PANTHER" id="PTHR37468:SF1">
    <property type="entry name" value="SULFATE TRANSPORTER CYSZ"/>
    <property type="match status" value="1"/>
</dbReference>
<feature type="transmembrane region" description="Helical" evidence="11">
    <location>
        <begin position="70"/>
        <end position="100"/>
    </location>
</feature>
<dbReference type="InterPro" id="IPR059112">
    <property type="entry name" value="CysZ/EI24"/>
</dbReference>
<evidence type="ECO:0000313" key="12">
    <source>
        <dbReference type="EMBL" id="MEJ8669152.1"/>
    </source>
</evidence>
<evidence type="ECO:0000256" key="5">
    <source>
        <dbReference type="ARBA" id="ARBA00022605"/>
    </source>
</evidence>
<accession>A0ABU8UJQ6</accession>
<name>A0ABU8UJQ6_9ACTN</name>
<feature type="transmembrane region" description="Helical" evidence="11">
    <location>
        <begin position="142"/>
        <end position="163"/>
    </location>
</feature>
<evidence type="ECO:0000256" key="4">
    <source>
        <dbReference type="ARBA" id="ARBA00022519"/>
    </source>
</evidence>
<protein>
    <submittedName>
        <fullName evidence="12">EI24 domain-containing protein</fullName>
    </submittedName>
</protein>
<sequence>MRDLGTGFRYLLRGQRWVARHGKQYGFGLIPGLITLVLYVAALVGLALWGEDFVSWSTPFADDWSSPWQGLFRGFLTAVLFALGLLLSVITFTAVTLLIGQPFYENLSEKVDRDVSPDGTAPESGLPLWRELWISGRDSLRIVLRAALWGVLLFALGFIPVVGQTAVPVIGVFVTGFFLTEELTAVALQRRRVELRDRLAVLRSRKSLIWGFGAPLAAAFLVPFVAVFLMPGAVAGATLMARELMGRRRRRRGTGKAPPRSGTGPSTPARPAFEDEARSGPKRGSGAAGPGTGPQGTPPRRRVPTNPPSPPPRPSKSPAPAR</sequence>
<dbReference type="EMBL" id="JBBKAK010000001">
    <property type="protein sequence ID" value="MEJ8669152.1"/>
    <property type="molecule type" value="Genomic_DNA"/>
</dbReference>
<evidence type="ECO:0000313" key="13">
    <source>
        <dbReference type="Proteomes" id="UP001376459"/>
    </source>
</evidence>
<evidence type="ECO:0000256" key="9">
    <source>
        <dbReference type="ARBA" id="ARBA00023136"/>
    </source>
</evidence>
<evidence type="ECO:0000256" key="6">
    <source>
        <dbReference type="ARBA" id="ARBA00022692"/>
    </source>
</evidence>
<evidence type="ECO:0000256" key="1">
    <source>
        <dbReference type="ARBA" id="ARBA00004141"/>
    </source>
</evidence>
<keyword evidence="3" id="KW-1003">Cell membrane</keyword>